<reference evidence="4" key="1">
    <citation type="journal article" date="2019" name="Int. J. Syst. Evol. Microbiol.">
        <title>The Global Catalogue of Microorganisms (GCM) 10K type strain sequencing project: providing services to taxonomists for standard genome sequencing and annotation.</title>
        <authorList>
            <consortium name="The Broad Institute Genomics Platform"/>
            <consortium name="The Broad Institute Genome Sequencing Center for Infectious Disease"/>
            <person name="Wu L."/>
            <person name="Ma J."/>
        </authorList>
    </citation>
    <scope>NUCLEOTIDE SEQUENCE [LARGE SCALE GENOMIC DNA]</scope>
    <source>
        <strain evidence="4">JCM 17805</strain>
    </source>
</reference>
<name>A0ABP8V7Y3_9GAMM</name>
<feature type="region of interest" description="Disordered" evidence="2">
    <location>
        <begin position="27"/>
        <end position="49"/>
    </location>
</feature>
<evidence type="ECO:0000313" key="3">
    <source>
        <dbReference type="EMBL" id="GAA4652353.1"/>
    </source>
</evidence>
<feature type="compositionally biased region" description="Polar residues" evidence="2">
    <location>
        <begin position="27"/>
        <end position="46"/>
    </location>
</feature>
<gene>
    <name evidence="3" type="ORF">GCM10023116_46370</name>
</gene>
<keyword evidence="1" id="KW-0175">Coiled coil</keyword>
<comment type="caution">
    <text evidence="3">The sequence shown here is derived from an EMBL/GenBank/DDBJ whole genome shotgun (WGS) entry which is preliminary data.</text>
</comment>
<accession>A0ABP8V7Y3</accession>
<sequence>MARIDGTSGNQPVRPQEEIVPGQIGRTTVSAGNLGQGVSFSQSSENPVDGIVRQDGGRLLLAPPTSTDVSYLGTLSPDQLESLLSGLKAEKEDLEIKNQIEILEDLKARKEEKSAQKTVEMLERLDGAQEDKSCGVVKAVFGALLGPVGIPLMVSGIQQAESAKHRLDIVNTEIKHYYQERYGEEGAAAIEKFRDDYEVAFLTRVSPHGIPINDPDSKKTELKAQTGELLTTGVISETVHNDLIQLIDRKAHIQDVAAVFLHDAVLHSAGYEAPGETLSATPSPVEANETMSPAAFQKWFAQFVRDTEAEEKMMADIQKQIEEAKYAVLSGATDQRAILSSQTKHV</sequence>
<feature type="coiled-coil region" evidence="1">
    <location>
        <begin position="89"/>
        <end position="116"/>
    </location>
</feature>
<evidence type="ECO:0000313" key="4">
    <source>
        <dbReference type="Proteomes" id="UP001500604"/>
    </source>
</evidence>
<dbReference type="RefSeq" id="WP_345198898.1">
    <property type="nucleotide sequence ID" value="NZ_BAABFL010000474.1"/>
</dbReference>
<protein>
    <submittedName>
        <fullName evidence="3">Uncharacterized protein</fullName>
    </submittedName>
</protein>
<dbReference type="Proteomes" id="UP001500604">
    <property type="component" value="Unassembled WGS sequence"/>
</dbReference>
<organism evidence="3 4">
    <name type="scientific">Kistimonas scapharcae</name>
    <dbReference type="NCBI Taxonomy" id="1036133"/>
    <lineage>
        <taxon>Bacteria</taxon>
        <taxon>Pseudomonadati</taxon>
        <taxon>Pseudomonadota</taxon>
        <taxon>Gammaproteobacteria</taxon>
        <taxon>Oceanospirillales</taxon>
        <taxon>Endozoicomonadaceae</taxon>
        <taxon>Kistimonas</taxon>
    </lineage>
</organism>
<dbReference type="EMBL" id="BAABFL010000474">
    <property type="protein sequence ID" value="GAA4652353.1"/>
    <property type="molecule type" value="Genomic_DNA"/>
</dbReference>
<keyword evidence="4" id="KW-1185">Reference proteome</keyword>
<proteinExistence type="predicted"/>
<evidence type="ECO:0000256" key="1">
    <source>
        <dbReference type="SAM" id="Coils"/>
    </source>
</evidence>
<evidence type="ECO:0000256" key="2">
    <source>
        <dbReference type="SAM" id="MobiDB-lite"/>
    </source>
</evidence>